<keyword evidence="3" id="KW-1185">Reference proteome</keyword>
<evidence type="ECO:0000313" key="2">
    <source>
        <dbReference type="EMBL" id="KAJ8881865.1"/>
    </source>
</evidence>
<organism evidence="2 3">
    <name type="scientific">Dryococelus australis</name>
    <dbReference type="NCBI Taxonomy" id="614101"/>
    <lineage>
        <taxon>Eukaryota</taxon>
        <taxon>Metazoa</taxon>
        <taxon>Ecdysozoa</taxon>
        <taxon>Arthropoda</taxon>
        <taxon>Hexapoda</taxon>
        <taxon>Insecta</taxon>
        <taxon>Pterygota</taxon>
        <taxon>Neoptera</taxon>
        <taxon>Polyneoptera</taxon>
        <taxon>Phasmatodea</taxon>
        <taxon>Verophasmatodea</taxon>
        <taxon>Anareolatae</taxon>
        <taxon>Phasmatidae</taxon>
        <taxon>Eurycanthinae</taxon>
        <taxon>Dryococelus</taxon>
    </lineage>
</organism>
<reference evidence="2 3" key="1">
    <citation type="submission" date="2023-02" db="EMBL/GenBank/DDBJ databases">
        <title>LHISI_Scaffold_Assembly.</title>
        <authorList>
            <person name="Stuart O.P."/>
            <person name="Cleave R."/>
            <person name="Magrath M.J.L."/>
            <person name="Mikheyev A.S."/>
        </authorList>
    </citation>
    <scope>NUCLEOTIDE SEQUENCE [LARGE SCALE GENOMIC DNA]</scope>
    <source>
        <strain evidence="2">Daus_M_001</strain>
        <tissue evidence="2">Leg muscle</tissue>
    </source>
</reference>
<dbReference type="Proteomes" id="UP001159363">
    <property type="component" value="Chromosome 5"/>
</dbReference>
<comment type="caution">
    <text evidence="2">The sequence shown here is derived from an EMBL/GenBank/DDBJ whole genome shotgun (WGS) entry which is preliminary data.</text>
</comment>
<protein>
    <submittedName>
        <fullName evidence="2">Uncharacterized protein</fullName>
    </submittedName>
</protein>
<proteinExistence type="predicted"/>
<dbReference type="EMBL" id="JARBHB010000006">
    <property type="protein sequence ID" value="KAJ8881865.1"/>
    <property type="molecule type" value="Genomic_DNA"/>
</dbReference>
<evidence type="ECO:0000313" key="3">
    <source>
        <dbReference type="Proteomes" id="UP001159363"/>
    </source>
</evidence>
<feature type="region of interest" description="Disordered" evidence="1">
    <location>
        <begin position="84"/>
        <end position="123"/>
    </location>
</feature>
<feature type="region of interest" description="Disordered" evidence="1">
    <location>
        <begin position="397"/>
        <end position="417"/>
    </location>
</feature>
<sequence>MRVIEVYMKQGRNGQGKWKTAEINPLTNGIVRHYSHMRRSGVTRPGIEPGSQWWEASRLTASHRGPTWPSLSSLSYSCKRALPVKSRGKVQGGQEREGEREREGRETDREQTPPGMTPHGTQFMTGRVTSYTRRPLLGLVIAVRTGCSGHAPPPPTNDRLPWPPSLLDDLHQVAGNPWEALSVATTDGATGGTLTAIYSTLSIQRFMLANKTWRRGIRETHEKTRRPTASSGTIHNCEDPMTPPGIELDPPWWGASGNGHSGIRDAEIGFGFGRTAIMLRHPTTILDIIDLLILTKCSNTTKMNCENEVPSFDFGDHRASTSITANWLLLVNILQSSFHLCPRNACWRERTSAGVSLSISHNRNLSINLTTHKDATHTPILILISILIKTPNLQSIFSNHHHNRKPPPPLPRPPPQSGVIMGQWVMGHYGVDGINGSIGSMGSMGQ</sequence>
<name>A0ABQ9HC04_9NEOP</name>
<gene>
    <name evidence="2" type="ORF">PR048_018351</name>
</gene>
<feature type="compositionally biased region" description="Pro residues" evidence="1">
    <location>
        <begin position="406"/>
        <end position="416"/>
    </location>
</feature>
<feature type="compositionally biased region" description="Basic and acidic residues" evidence="1">
    <location>
        <begin position="94"/>
        <end position="111"/>
    </location>
</feature>
<evidence type="ECO:0000256" key="1">
    <source>
        <dbReference type="SAM" id="MobiDB-lite"/>
    </source>
</evidence>
<feature type="region of interest" description="Disordered" evidence="1">
    <location>
        <begin position="220"/>
        <end position="241"/>
    </location>
</feature>
<accession>A0ABQ9HC04</accession>